<dbReference type="PANTHER" id="PTHR45376:SF5">
    <property type="entry name" value="CHAPERONE DNAJ-DOMAIN SUPERFAMILY PROTEIN"/>
    <property type="match status" value="1"/>
</dbReference>
<dbReference type="AlphaFoldDB" id="A0AAD8M5I8"/>
<dbReference type="CDD" id="cd06257">
    <property type="entry name" value="DnaJ"/>
    <property type="match status" value="1"/>
</dbReference>
<name>A0AAD8M5I8_9APIA</name>
<feature type="region of interest" description="Disordered" evidence="1">
    <location>
        <begin position="37"/>
        <end position="60"/>
    </location>
</feature>
<dbReference type="InterPro" id="IPR001623">
    <property type="entry name" value="DnaJ_domain"/>
</dbReference>
<dbReference type="SMART" id="SM00271">
    <property type="entry name" value="DnaJ"/>
    <property type="match status" value="1"/>
</dbReference>
<evidence type="ECO:0000259" key="2">
    <source>
        <dbReference type="PROSITE" id="PS50076"/>
    </source>
</evidence>
<evidence type="ECO:0000256" key="1">
    <source>
        <dbReference type="SAM" id="MobiDB-lite"/>
    </source>
</evidence>
<gene>
    <name evidence="3" type="ORF">POM88_046005</name>
</gene>
<sequence>MPRWRNMLLLKNCLMDSRITPSPSLFFASSIHSTPFSSEKWKNKWDPDSNGQQPSKTYIKYETRQKRADAKRALKNLLFHNGSGKTTFEDVHSKVETTNIWGQEKRKHSNSSNKKGKSKSSARGSKAHNHNKKYQSSRNSSFEDCDGYSDTFFQANFGGRCYTWSYRSAEEPSFQSSSSGFEWRDYSQWTNSNKEWDAAHETYSDRETCFPGSSSDRTVLGLPLTGPLKIEDVKTAFRLSALKWHPDKHQGPTQAIAEEKFKNCADAYKSLCNALV</sequence>
<evidence type="ECO:0000313" key="4">
    <source>
        <dbReference type="Proteomes" id="UP001237642"/>
    </source>
</evidence>
<dbReference type="PANTHER" id="PTHR45376">
    <property type="entry name" value="CHAPERONE DNAJ-DOMAIN SUPERFAMILY PROTEIN-RELATED"/>
    <property type="match status" value="1"/>
</dbReference>
<protein>
    <submittedName>
        <fullName evidence="3">J domain-containing protein</fullName>
    </submittedName>
</protein>
<proteinExistence type="predicted"/>
<evidence type="ECO:0000313" key="3">
    <source>
        <dbReference type="EMBL" id="KAK1361531.1"/>
    </source>
</evidence>
<feature type="region of interest" description="Disordered" evidence="1">
    <location>
        <begin position="99"/>
        <end position="142"/>
    </location>
</feature>
<dbReference type="PROSITE" id="PS50076">
    <property type="entry name" value="DNAJ_2"/>
    <property type="match status" value="1"/>
</dbReference>
<dbReference type="Proteomes" id="UP001237642">
    <property type="component" value="Unassembled WGS sequence"/>
</dbReference>
<accession>A0AAD8M5I8</accession>
<reference evidence="3" key="2">
    <citation type="submission" date="2023-05" db="EMBL/GenBank/DDBJ databases">
        <authorList>
            <person name="Schelkunov M.I."/>
        </authorList>
    </citation>
    <scope>NUCLEOTIDE SEQUENCE</scope>
    <source>
        <strain evidence="3">Hsosn_3</strain>
        <tissue evidence="3">Leaf</tissue>
    </source>
</reference>
<dbReference type="EMBL" id="JAUIZM010000010">
    <property type="protein sequence ID" value="KAK1361531.1"/>
    <property type="molecule type" value="Genomic_DNA"/>
</dbReference>
<dbReference type="SUPFAM" id="SSF46565">
    <property type="entry name" value="Chaperone J-domain"/>
    <property type="match status" value="1"/>
</dbReference>
<dbReference type="InterPro" id="IPR036869">
    <property type="entry name" value="J_dom_sf"/>
</dbReference>
<dbReference type="Gene3D" id="1.10.287.110">
    <property type="entry name" value="DnaJ domain"/>
    <property type="match status" value="1"/>
</dbReference>
<comment type="caution">
    <text evidence="3">The sequence shown here is derived from an EMBL/GenBank/DDBJ whole genome shotgun (WGS) entry which is preliminary data.</text>
</comment>
<feature type="compositionally biased region" description="Basic residues" evidence="1">
    <location>
        <begin position="105"/>
        <end position="135"/>
    </location>
</feature>
<keyword evidence="4" id="KW-1185">Reference proteome</keyword>
<reference evidence="3" key="1">
    <citation type="submission" date="2023-02" db="EMBL/GenBank/DDBJ databases">
        <title>Genome of toxic invasive species Heracleum sosnowskyi carries increased number of genes despite the absence of recent whole-genome duplications.</title>
        <authorList>
            <person name="Schelkunov M."/>
            <person name="Shtratnikova V."/>
            <person name="Makarenko M."/>
            <person name="Klepikova A."/>
            <person name="Omelchenko D."/>
            <person name="Novikova G."/>
            <person name="Obukhova E."/>
            <person name="Bogdanov V."/>
            <person name="Penin A."/>
            <person name="Logacheva M."/>
        </authorList>
    </citation>
    <scope>NUCLEOTIDE SEQUENCE</scope>
    <source>
        <strain evidence="3">Hsosn_3</strain>
        <tissue evidence="3">Leaf</tissue>
    </source>
</reference>
<feature type="domain" description="J" evidence="2">
    <location>
        <begin position="215"/>
        <end position="276"/>
    </location>
</feature>
<organism evidence="3 4">
    <name type="scientific">Heracleum sosnowskyi</name>
    <dbReference type="NCBI Taxonomy" id="360622"/>
    <lineage>
        <taxon>Eukaryota</taxon>
        <taxon>Viridiplantae</taxon>
        <taxon>Streptophyta</taxon>
        <taxon>Embryophyta</taxon>
        <taxon>Tracheophyta</taxon>
        <taxon>Spermatophyta</taxon>
        <taxon>Magnoliopsida</taxon>
        <taxon>eudicotyledons</taxon>
        <taxon>Gunneridae</taxon>
        <taxon>Pentapetalae</taxon>
        <taxon>asterids</taxon>
        <taxon>campanulids</taxon>
        <taxon>Apiales</taxon>
        <taxon>Apiaceae</taxon>
        <taxon>Apioideae</taxon>
        <taxon>apioid superclade</taxon>
        <taxon>Tordylieae</taxon>
        <taxon>Tordyliinae</taxon>
        <taxon>Heracleum</taxon>
    </lineage>
</organism>
<dbReference type="Pfam" id="PF00226">
    <property type="entry name" value="DnaJ"/>
    <property type="match status" value="1"/>
</dbReference>